<proteinExistence type="inferred from homology"/>
<evidence type="ECO:0000256" key="5">
    <source>
        <dbReference type="SAM" id="SignalP"/>
    </source>
</evidence>
<dbReference type="Proteomes" id="UP000887116">
    <property type="component" value="Unassembled WGS sequence"/>
</dbReference>
<dbReference type="PANTHER" id="PTHR11610:SF178">
    <property type="entry name" value="LIPASE MEMBER H-A-LIKE PROTEIN"/>
    <property type="match status" value="1"/>
</dbReference>
<evidence type="ECO:0000256" key="4">
    <source>
        <dbReference type="RuleBase" id="RU004262"/>
    </source>
</evidence>
<dbReference type="OrthoDB" id="6421938at2759"/>
<keyword evidence="3" id="KW-0964">Secreted</keyword>
<accession>A0A8X6J492</accession>
<dbReference type="InterPro" id="IPR029058">
    <property type="entry name" value="AB_hydrolase_fold"/>
</dbReference>
<evidence type="ECO:0000313" key="8">
    <source>
        <dbReference type="Proteomes" id="UP000887116"/>
    </source>
</evidence>
<dbReference type="SUPFAM" id="SSF53474">
    <property type="entry name" value="alpha/beta-Hydrolases"/>
    <property type="match status" value="1"/>
</dbReference>
<comment type="caution">
    <text evidence="7">The sequence shown here is derived from an EMBL/GenBank/DDBJ whole genome shotgun (WGS) entry which is preliminary data.</text>
</comment>
<organism evidence="7 8">
    <name type="scientific">Trichonephila clavata</name>
    <name type="common">Joro spider</name>
    <name type="synonym">Nephila clavata</name>
    <dbReference type="NCBI Taxonomy" id="2740835"/>
    <lineage>
        <taxon>Eukaryota</taxon>
        <taxon>Metazoa</taxon>
        <taxon>Ecdysozoa</taxon>
        <taxon>Arthropoda</taxon>
        <taxon>Chelicerata</taxon>
        <taxon>Arachnida</taxon>
        <taxon>Araneae</taxon>
        <taxon>Araneomorphae</taxon>
        <taxon>Entelegynae</taxon>
        <taxon>Araneoidea</taxon>
        <taxon>Nephilidae</taxon>
        <taxon>Trichonephila</taxon>
    </lineage>
</organism>
<name>A0A8X6J492_TRICU</name>
<evidence type="ECO:0000313" key="7">
    <source>
        <dbReference type="EMBL" id="GFR09353.1"/>
    </source>
</evidence>
<dbReference type="GO" id="GO:0005615">
    <property type="term" value="C:extracellular space"/>
    <property type="evidence" value="ECO:0007669"/>
    <property type="project" value="TreeGrafter"/>
</dbReference>
<feature type="domain" description="Lipase" evidence="6">
    <location>
        <begin position="66"/>
        <end position="390"/>
    </location>
</feature>
<evidence type="ECO:0000256" key="1">
    <source>
        <dbReference type="ARBA" id="ARBA00004613"/>
    </source>
</evidence>
<dbReference type="PANTHER" id="PTHR11610">
    <property type="entry name" value="LIPASE"/>
    <property type="match status" value="1"/>
</dbReference>
<feature type="signal peptide" evidence="5">
    <location>
        <begin position="1"/>
        <end position="18"/>
    </location>
</feature>
<dbReference type="AlphaFoldDB" id="A0A8X6J492"/>
<evidence type="ECO:0000259" key="6">
    <source>
        <dbReference type="Pfam" id="PF00151"/>
    </source>
</evidence>
<dbReference type="InterPro" id="IPR013818">
    <property type="entry name" value="Lipase"/>
</dbReference>
<keyword evidence="5" id="KW-0732">Signal</keyword>
<dbReference type="GO" id="GO:0016298">
    <property type="term" value="F:lipase activity"/>
    <property type="evidence" value="ECO:0007669"/>
    <property type="project" value="InterPro"/>
</dbReference>
<dbReference type="CDD" id="cd00707">
    <property type="entry name" value="Pancreat_lipase_like"/>
    <property type="match status" value="1"/>
</dbReference>
<dbReference type="GO" id="GO:0016042">
    <property type="term" value="P:lipid catabolic process"/>
    <property type="evidence" value="ECO:0007669"/>
    <property type="project" value="TreeGrafter"/>
</dbReference>
<dbReference type="Pfam" id="PF00151">
    <property type="entry name" value="Lipase"/>
    <property type="match status" value="1"/>
</dbReference>
<dbReference type="Gene3D" id="3.40.50.1820">
    <property type="entry name" value="alpha/beta hydrolase"/>
    <property type="match status" value="1"/>
</dbReference>
<evidence type="ECO:0000256" key="2">
    <source>
        <dbReference type="ARBA" id="ARBA00010701"/>
    </source>
</evidence>
<feature type="chain" id="PRO_5036482619" evidence="5">
    <location>
        <begin position="19"/>
        <end position="393"/>
    </location>
</feature>
<keyword evidence="8" id="KW-1185">Reference proteome</keyword>
<protein>
    <submittedName>
        <fullName evidence="7">Pancreatic lipase-related protein 2</fullName>
    </submittedName>
</protein>
<comment type="subcellular location">
    <subcellularLocation>
        <location evidence="1">Secreted</location>
    </subcellularLocation>
</comment>
<comment type="similarity">
    <text evidence="2 4">Belongs to the AB hydrolase superfamily. Lipase family.</text>
</comment>
<dbReference type="EMBL" id="BMAO01016535">
    <property type="protein sequence ID" value="GFR09353.1"/>
    <property type="molecule type" value="Genomic_DNA"/>
</dbReference>
<dbReference type="InterPro" id="IPR033906">
    <property type="entry name" value="Lipase_N"/>
</dbReference>
<evidence type="ECO:0000256" key="3">
    <source>
        <dbReference type="ARBA" id="ARBA00022525"/>
    </source>
</evidence>
<gene>
    <name evidence="7" type="primary">PNLIPRP2</name>
    <name evidence="7" type="ORF">TNCT_301261</name>
</gene>
<dbReference type="InterPro" id="IPR000734">
    <property type="entry name" value="TAG_lipase"/>
</dbReference>
<dbReference type="PRINTS" id="PR00821">
    <property type="entry name" value="TAGLIPASE"/>
</dbReference>
<sequence>MKHFWLLLYFSLILLIRCDHEDYSLSNESPYEVDELEDCSGFQSSILEGSSGFIQKYFEGMFLLRHGEDPETKFLFYSYRDPMTAQYVLNSNFSDWDIERSGFDETASTVFIIHGFKDIRSAWQRKIKNALMKLDKHNVFIVEWGQTKSSYEEEILNIPNFATHLATFIGNLKISKDIDLQDVYLIGHSIGSHIAGVAGKIIKQKLKRSIGRITALDPAGPNFYETDMPERLGQADASFVDVIHTNAACNRMQGWGLPYPVGHFDFYPNGGYLQPGCKEMVKYLFDVNITIAEAIAKALLGTIDSKEREVIDKHIACNHVRSFEVFLASLTNDACQFLAVKCSSWKKYLSGRCDDHTAVVMGYHADSYKALINDSKQAKFYLKTTDSMPFCVS</sequence>
<reference evidence="7" key="1">
    <citation type="submission" date="2020-07" db="EMBL/GenBank/DDBJ databases">
        <title>Multicomponent nature underlies the extraordinary mechanical properties of spider dragline silk.</title>
        <authorList>
            <person name="Kono N."/>
            <person name="Nakamura H."/>
            <person name="Mori M."/>
            <person name="Yoshida Y."/>
            <person name="Ohtoshi R."/>
            <person name="Malay A.D."/>
            <person name="Moran D.A.P."/>
            <person name="Tomita M."/>
            <person name="Numata K."/>
            <person name="Arakawa K."/>
        </authorList>
    </citation>
    <scope>NUCLEOTIDE SEQUENCE</scope>
</reference>